<evidence type="ECO:0000256" key="4">
    <source>
        <dbReference type="ARBA" id="ARBA00023163"/>
    </source>
</evidence>
<dbReference type="Gene3D" id="1.10.10.10">
    <property type="entry name" value="Winged helix-like DNA-binding domain superfamily/Winged helix DNA-binding domain"/>
    <property type="match status" value="1"/>
</dbReference>
<protein>
    <submittedName>
        <fullName evidence="6">LysR family transcriptional regulator</fullName>
    </submittedName>
</protein>
<dbReference type="InterPro" id="IPR005119">
    <property type="entry name" value="LysR_subst-bd"/>
</dbReference>
<proteinExistence type="inferred from homology"/>
<accession>A0A4U1BSN8</accession>
<evidence type="ECO:0000259" key="5">
    <source>
        <dbReference type="PROSITE" id="PS50931"/>
    </source>
</evidence>
<evidence type="ECO:0000256" key="2">
    <source>
        <dbReference type="ARBA" id="ARBA00023015"/>
    </source>
</evidence>
<keyword evidence="4" id="KW-0804">Transcription</keyword>
<evidence type="ECO:0000313" key="7">
    <source>
        <dbReference type="Proteomes" id="UP000305675"/>
    </source>
</evidence>
<dbReference type="SUPFAM" id="SSF46785">
    <property type="entry name" value="Winged helix' DNA-binding domain"/>
    <property type="match status" value="1"/>
</dbReference>
<dbReference type="InterPro" id="IPR000847">
    <property type="entry name" value="LysR_HTH_N"/>
</dbReference>
<dbReference type="Pfam" id="PF03466">
    <property type="entry name" value="LysR_substrate"/>
    <property type="match status" value="1"/>
</dbReference>
<dbReference type="PROSITE" id="PS50931">
    <property type="entry name" value="HTH_LYSR"/>
    <property type="match status" value="1"/>
</dbReference>
<reference evidence="6 7" key="1">
    <citation type="submission" date="2019-04" db="EMBL/GenBank/DDBJ databases">
        <authorList>
            <person name="Hwang J.C."/>
        </authorList>
    </citation>
    <scope>NUCLEOTIDE SEQUENCE [LARGE SCALE GENOMIC DNA]</scope>
    <source>
        <strain evidence="6 7">IMCC35002</strain>
    </source>
</reference>
<organism evidence="6 7">
    <name type="scientific">Ferrimonas aestuarii</name>
    <dbReference type="NCBI Taxonomy" id="2569539"/>
    <lineage>
        <taxon>Bacteria</taxon>
        <taxon>Pseudomonadati</taxon>
        <taxon>Pseudomonadota</taxon>
        <taxon>Gammaproteobacteria</taxon>
        <taxon>Alteromonadales</taxon>
        <taxon>Ferrimonadaceae</taxon>
        <taxon>Ferrimonas</taxon>
    </lineage>
</organism>
<dbReference type="OrthoDB" id="9786526at2"/>
<dbReference type="Proteomes" id="UP000305675">
    <property type="component" value="Unassembled WGS sequence"/>
</dbReference>
<keyword evidence="3" id="KW-0238">DNA-binding</keyword>
<evidence type="ECO:0000256" key="3">
    <source>
        <dbReference type="ARBA" id="ARBA00023125"/>
    </source>
</evidence>
<gene>
    <name evidence="6" type="ORF">FCL42_02690</name>
</gene>
<evidence type="ECO:0000313" key="6">
    <source>
        <dbReference type="EMBL" id="TKB58673.1"/>
    </source>
</evidence>
<dbReference type="RefSeq" id="WP_136861821.1">
    <property type="nucleotide sequence ID" value="NZ_SWCJ01000001.1"/>
</dbReference>
<dbReference type="InterPro" id="IPR036390">
    <property type="entry name" value="WH_DNA-bd_sf"/>
</dbReference>
<dbReference type="Pfam" id="PF00126">
    <property type="entry name" value="HTH_1"/>
    <property type="match status" value="1"/>
</dbReference>
<comment type="caution">
    <text evidence="6">The sequence shown here is derived from an EMBL/GenBank/DDBJ whole genome shotgun (WGS) entry which is preliminary data.</text>
</comment>
<dbReference type="InterPro" id="IPR036388">
    <property type="entry name" value="WH-like_DNA-bd_sf"/>
</dbReference>
<dbReference type="FunFam" id="1.10.10.10:FF:000001">
    <property type="entry name" value="LysR family transcriptional regulator"/>
    <property type="match status" value="1"/>
</dbReference>
<dbReference type="Gene3D" id="3.40.190.290">
    <property type="match status" value="1"/>
</dbReference>
<dbReference type="AlphaFoldDB" id="A0A4U1BSN8"/>
<keyword evidence="2" id="KW-0805">Transcription regulation</keyword>
<dbReference type="PANTHER" id="PTHR30537:SF5">
    <property type="entry name" value="HTH-TYPE TRANSCRIPTIONAL ACTIVATOR TTDR-RELATED"/>
    <property type="match status" value="1"/>
</dbReference>
<comment type="similarity">
    <text evidence="1">Belongs to the LysR transcriptional regulatory family.</text>
</comment>
<feature type="domain" description="HTH lysR-type" evidence="5">
    <location>
        <begin position="1"/>
        <end position="59"/>
    </location>
</feature>
<dbReference type="SUPFAM" id="SSF53850">
    <property type="entry name" value="Periplasmic binding protein-like II"/>
    <property type="match status" value="1"/>
</dbReference>
<evidence type="ECO:0000256" key="1">
    <source>
        <dbReference type="ARBA" id="ARBA00009437"/>
    </source>
</evidence>
<dbReference type="EMBL" id="SWCJ01000001">
    <property type="protein sequence ID" value="TKB58673.1"/>
    <property type="molecule type" value="Genomic_DNA"/>
</dbReference>
<dbReference type="GO" id="GO:0043565">
    <property type="term" value="F:sequence-specific DNA binding"/>
    <property type="evidence" value="ECO:0007669"/>
    <property type="project" value="TreeGrafter"/>
</dbReference>
<keyword evidence="7" id="KW-1185">Reference proteome</keyword>
<sequence>MDKIHSMKVFVAVAEQRNFARVAEQFNLSATMVGKHIRSLEQRLGTSLISRTTRRQTLTEAGQFYLAECRQMLEKMQQVEEELQRITKQPRGLVRLNAPVTYGNLVIAPLMADLLAQHPKIDIELQLDNARIKFDEQVDLLIRIGELGETALIARPLGYYPLCYCASPQYLKQHGVPSHTKMLVEHHCLGFDGGSGQRLLPRPRLTTNSGNVLKQAALAGGGVILQPKLLLQDALDSGELVEILSDYAPAPMPINLLYQPGQQPLKNLTVIEFLMDRLGNH</sequence>
<dbReference type="InterPro" id="IPR058163">
    <property type="entry name" value="LysR-type_TF_proteobact-type"/>
</dbReference>
<dbReference type="GO" id="GO:0003700">
    <property type="term" value="F:DNA-binding transcription factor activity"/>
    <property type="evidence" value="ECO:0007669"/>
    <property type="project" value="InterPro"/>
</dbReference>
<dbReference type="GO" id="GO:0006351">
    <property type="term" value="P:DNA-templated transcription"/>
    <property type="evidence" value="ECO:0007669"/>
    <property type="project" value="TreeGrafter"/>
</dbReference>
<dbReference type="PANTHER" id="PTHR30537">
    <property type="entry name" value="HTH-TYPE TRANSCRIPTIONAL REGULATOR"/>
    <property type="match status" value="1"/>
</dbReference>
<name>A0A4U1BSN8_9GAMM</name>